<dbReference type="PANTHER" id="PTHR32015:SF1">
    <property type="entry name" value="LIPASE"/>
    <property type="match status" value="1"/>
</dbReference>
<dbReference type="InterPro" id="IPR002918">
    <property type="entry name" value="Lipase_EstA/Esterase_EstB"/>
</dbReference>
<gene>
    <name evidence="1" type="primary">Contig14600.g15552</name>
    <name evidence="1" type="ORF">STYLEM_3646</name>
</gene>
<dbReference type="Pfam" id="PF01674">
    <property type="entry name" value="Lipase_2"/>
    <property type="match status" value="1"/>
</dbReference>
<dbReference type="GO" id="GO:0016042">
    <property type="term" value="P:lipid catabolic process"/>
    <property type="evidence" value="ECO:0007669"/>
    <property type="project" value="InterPro"/>
</dbReference>
<organism evidence="1 2">
    <name type="scientific">Stylonychia lemnae</name>
    <name type="common">Ciliate</name>
    <dbReference type="NCBI Taxonomy" id="5949"/>
    <lineage>
        <taxon>Eukaryota</taxon>
        <taxon>Sar</taxon>
        <taxon>Alveolata</taxon>
        <taxon>Ciliophora</taxon>
        <taxon>Intramacronucleata</taxon>
        <taxon>Spirotrichea</taxon>
        <taxon>Stichotrichia</taxon>
        <taxon>Sporadotrichida</taxon>
        <taxon>Oxytrichidae</taxon>
        <taxon>Stylonychinae</taxon>
        <taxon>Stylonychia</taxon>
    </lineage>
</organism>
<keyword evidence="2" id="KW-1185">Reference proteome</keyword>
<dbReference type="PANTHER" id="PTHR32015">
    <property type="entry name" value="FASTING INDUCED LIPASE"/>
    <property type="match status" value="1"/>
</dbReference>
<reference evidence="1 2" key="1">
    <citation type="submission" date="2014-06" db="EMBL/GenBank/DDBJ databases">
        <authorList>
            <person name="Swart Estienne"/>
        </authorList>
    </citation>
    <scope>NUCLEOTIDE SEQUENCE [LARGE SCALE GENOMIC DNA]</scope>
    <source>
        <strain evidence="1 2">130c</strain>
    </source>
</reference>
<dbReference type="InterPro" id="IPR029058">
    <property type="entry name" value="AB_hydrolase_fold"/>
</dbReference>
<evidence type="ECO:0000313" key="1">
    <source>
        <dbReference type="EMBL" id="CDW74664.1"/>
    </source>
</evidence>
<proteinExistence type="predicted"/>
<dbReference type="OrthoDB" id="5859056at2759"/>
<sequence length="318" mass="35764">MSSSQVINDDFPRGLTADFQSWLDSNGFQSYDFVRKDLVGGSFGGKQDVKDQIKNIPIVFVHGNSDVAVGTNDWQFGFTKTIQYFMQNGYSQQELYATTWGNGNYSLGEFESHDQKRVMLIRKFFEAVLAYTGQSQIQVISHSMGVTLSRRALKGGKVSNSKETYDVGPALTAQVDTFISLAGGNYGVYTCKGQSQHIICNIDDGYWPAQPYEDGPSIYLKDLNDDSTKEAQHVFALLSLQDMRMTLNDIDFGKKTGLFPTVDDYHIFTTQQFSHLCLRDFVAPLLMHLLSKHDFNFNFDLLFSSGLSCPYQTPYAFA</sequence>
<name>A0A078A1K6_STYLE</name>
<dbReference type="GO" id="GO:0016298">
    <property type="term" value="F:lipase activity"/>
    <property type="evidence" value="ECO:0007669"/>
    <property type="project" value="TreeGrafter"/>
</dbReference>
<protein>
    <submittedName>
        <fullName evidence="1">Lipase</fullName>
    </submittedName>
</protein>
<accession>A0A078A1K6</accession>
<dbReference type="OMA" id="HMQSKEN"/>
<dbReference type="InParanoid" id="A0A078A1K6"/>
<dbReference type="Gene3D" id="3.40.50.1820">
    <property type="entry name" value="alpha/beta hydrolase"/>
    <property type="match status" value="1"/>
</dbReference>
<dbReference type="SUPFAM" id="SSF53474">
    <property type="entry name" value="alpha/beta-Hydrolases"/>
    <property type="match status" value="1"/>
</dbReference>
<dbReference type="Proteomes" id="UP000039865">
    <property type="component" value="Unassembled WGS sequence"/>
</dbReference>
<dbReference type="AlphaFoldDB" id="A0A078A1K6"/>
<dbReference type="EMBL" id="CCKQ01003538">
    <property type="protein sequence ID" value="CDW74664.1"/>
    <property type="molecule type" value="Genomic_DNA"/>
</dbReference>
<evidence type="ECO:0000313" key="2">
    <source>
        <dbReference type="Proteomes" id="UP000039865"/>
    </source>
</evidence>